<dbReference type="SUPFAM" id="SSF52833">
    <property type="entry name" value="Thioredoxin-like"/>
    <property type="match status" value="1"/>
</dbReference>
<evidence type="ECO:0000259" key="1">
    <source>
        <dbReference type="PROSITE" id="PS51352"/>
    </source>
</evidence>
<dbReference type="PROSITE" id="PS51352">
    <property type="entry name" value="THIOREDOXIN_2"/>
    <property type="match status" value="1"/>
</dbReference>
<dbReference type="InterPro" id="IPR000866">
    <property type="entry name" value="AhpC/TSA"/>
</dbReference>
<protein>
    <submittedName>
        <fullName evidence="2">Redoxin domain-containing protein</fullName>
    </submittedName>
</protein>
<dbReference type="Pfam" id="PF00578">
    <property type="entry name" value="AhpC-TSA"/>
    <property type="match status" value="1"/>
</dbReference>
<evidence type="ECO:0000313" key="3">
    <source>
        <dbReference type="Proteomes" id="UP000306808"/>
    </source>
</evidence>
<dbReference type="AlphaFoldDB" id="A0A4V5MMK6"/>
<comment type="caution">
    <text evidence="2">The sequence shown here is derived from an EMBL/GenBank/DDBJ whole genome shotgun (WGS) entry which is preliminary data.</text>
</comment>
<evidence type="ECO:0000313" key="2">
    <source>
        <dbReference type="EMBL" id="TJZ60518.1"/>
    </source>
</evidence>
<sequence>MKLIYSCIGRFFANILTLSDIVRIPQRIFSPASKGHRLVMPGRFLLLTTIFVSMFSDAQAQSAGERTAATGQKLTDVNITYKFRFDRYTNEQVMRIYPWADLERFPLIAYDLDYSSTPDVAIGAALPEEVMLMPFPVVDAVGKRDIASLSSFPKDKLIILDFWATWCSPCVASMEKWNTYLKEIGSEIMVFGVMLDYDYKAQGFGQDRNWQIPIVFGPQAYIMNSFFFDRQAVSRIVWIKDGRLIAITGTEGYDLQLIRDVIAGKDVDIPTVSDWTYTQKANKR</sequence>
<accession>A0A4V5MMK6</accession>
<dbReference type="GO" id="GO:0016209">
    <property type="term" value="F:antioxidant activity"/>
    <property type="evidence" value="ECO:0007669"/>
    <property type="project" value="InterPro"/>
</dbReference>
<dbReference type="Gene3D" id="3.40.30.10">
    <property type="entry name" value="Glutaredoxin"/>
    <property type="match status" value="1"/>
</dbReference>
<keyword evidence="3" id="KW-1185">Reference proteome</keyword>
<proteinExistence type="predicted"/>
<dbReference type="InterPro" id="IPR013766">
    <property type="entry name" value="Thioredoxin_domain"/>
</dbReference>
<dbReference type="OrthoDB" id="793244at2"/>
<gene>
    <name evidence="2" type="ORF">FAZ15_10995</name>
</gene>
<dbReference type="InterPro" id="IPR036249">
    <property type="entry name" value="Thioredoxin-like_sf"/>
</dbReference>
<reference evidence="2 3" key="1">
    <citation type="submission" date="2019-04" db="EMBL/GenBank/DDBJ databases">
        <title>Sphingobacterium olei sp. nov., isolated from oil-contaminated soil.</title>
        <authorList>
            <person name="Liu B."/>
        </authorList>
    </citation>
    <scope>NUCLEOTIDE SEQUENCE [LARGE SCALE GENOMIC DNA]</scope>
    <source>
        <strain evidence="2 3">HAL-9</strain>
    </source>
</reference>
<dbReference type="EMBL" id="SUME01000004">
    <property type="protein sequence ID" value="TJZ60518.1"/>
    <property type="molecule type" value="Genomic_DNA"/>
</dbReference>
<dbReference type="RefSeq" id="WP_136901365.1">
    <property type="nucleotide sequence ID" value="NZ_SUME01000004.1"/>
</dbReference>
<dbReference type="Proteomes" id="UP000306808">
    <property type="component" value="Unassembled WGS sequence"/>
</dbReference>
<feature type="domain" description="Thioredoxin" evidence="1">
    <location>
        <begin position="126"/>
        <end position="263"/>
    </location>
</feature>
<dbReference type="GO" id="GO:0016491">
    <property type="term" value="F:oxidoreductase activity"/>
    <property type="evidence" value="ECO:0007669"/>
    <property type="project" value="InterPro"/>
</dbReference>
<name>A0A4V5MMK6_9SPHI</name>
<organism evidence="2 3">
    <name type="scientific">Sphingobacterium olei</name>
    <dbReference type="NCBI Taxonomy" id="2571155"/>
    <lineage>
        <taxon>Bacteria</taxon>
        <taxon>Pseudomonadati</taxon>
        <taxon>Bacteroidota</taxon>
        <taxon>Sphingobacteriia</taxon>
        <taxon>Sphingobacteriales</taxon>
        <taxon>Sphingobacteriaceae</taxon>
        <taxon>Sphingobacterium</taxon>
    </lineage>
</organism>